<keyword evidence="2" id="KW-0472">Membrane</keyword>
<comment type="caution">
    <text evidence="3">The sequence shown here is derived from an EMBL/GenBank/DDBJ whole genome shotgun (WGS) entry which is preliminary data.</text>
</comment>
<feature type="non-terminal residue" evidence="3">
    <location>
        <position position="1"/>
    </location>
</feature>
<keyword evidence="4" id="KW-1185">Reference proteome</keyword>
<dbReference type="Proteomes" id="UP000750711">
    <property type="component" value="Unassembled WGS sequence"/>
</dbReference>
<feature type="compositionally biased region" description="Low complexity" evidence="1">
    <location>
        <begin position="46"/>
        <end position="65"/>
    </location>
</feature>
<keyword evidence="2" id="KW-0812">Transmembrane</keyword>
<sequence>EVDDKLILYSFIAAFTLNAVLAAQMAYYWNSGDGVASKGKASYSDPTPTGSQTATTTSSAKAKGPTTRRRG</sequence>
<evidence type="ECO:0000256" key="1">
    <source>
        <dbReference type="SAM" id="MobiDB-lite"/>
    </source>
</evidence>
<dbReference type="EMBL" id="JAGHQM010002601">
    <property type="protein sequence ID" value="KAH0548405.1"/>
    <property type="molecule type" value="Genomic_DNA"/>
</dbReference>
<protein>
    <submittedName>
        <fullName evidence="3">Uncharacterized protein</fullName>
    </submittedName>
</protein>
<gene>
    <name evidence="3" type="ORF">GP486_007957</name>
</gene>
<evidence type="ECO:0000256" key="2">
    <source>
        <dbReference type="SAM" id="Phobius"/>
    </source>
</evidence>
<feature type="region of interest" description="Disordered" evidence="1">
    <location>
        <begin position="35"/>
        <end position="71"/>
    </location>
</feature>
<feature type="transmembrane region" description="Helical" evidence="2">
    <location>
        <begin position="6"/>
        <end position="29"/>
    </location>
</feature>
<evidence type="ECO:0000313" key="4">
    <source>
        <dbReference type="Proteomes" id="UP000750711"/>
    </source>
</evidence>
<dbReference type="AlphaFoldDB" id="A0A9P8IEY5"/>
<proteinExistence type="predicted"/>
<keyword evidence="2" id="KW-1133">Transmembrane helix</keyword>
<name>A0A9P8IEY5_9PEZI</name>
<reference evidence="3" key="1">
    <citation type="submission" date="2021-03" db="EMBL/GenBank/DDBJ databases">
        <title>Comparative genomics and phylogenomic investigation of the class Geoglossomycetes provide insights into ecological specialization and systematics.</title>
        <authorList>
            <person name="Melie T."/>
            <person name="Pirro S."/>
            <person name="Miller A.N."/>
            <person name="Quandt A."/>
        </authorList>
    </citation>
    <scope>NUCLEOTIDE SEQUENCE</scope>
    <source>
        <strain evidence="3">CAQ_001_2017</strain>
    </source>
</reference>
<accession>A0A9P8IEY5</accession>
<evidence type="ECO:0000313" key="3">
    <source>
        <dbReference type="EMBL" id="KAH0548405.1"/>
    </source>
</evidence>
<organism evidence="3 4">
    <name type="scientific">Trichoglossum hirsutum</name>
    <dbReference type="NCBI Taxonomy" id="265104"/>
    <lineage>
        <taxon>Eukaryota</taxon>
        <taxon>Fungi</taxon>
        <taxon>Dikarya</taxon>
        <taxon>Ascomycota</taxon>
        <taxon>Pezizomycotina</taxon>
        <taxon>Geoglossomycetes</taxon>
        <taxon>Geoglossales</taxon>
        <taxon>Geoglossaceae</taxon>
        <taxon>Trichoglossum</taxon>
    </lineage>
</organism>